<feature type="chain" id="PRO_5029843731" evidence="2">
    <location>
        <begin position="16"/>
        <end position="438"/>
    </location>
</feature>
<feature type="region of interest" description="Disordered" evidence="1">
    <location>
        <begin position="387"/>
        <end position="407"/>
    </location>
</feature>
<comment type="caution">
    <text evidence="3">The sequence shown here is derived from an EMBL/GenBank/DDBJ whole genome shotgun (WGS) entry which is preliminary data.</text>
</comment>
<dbReference type="AlphaFoldDB" id="A0A7J5ZDT3"/>
<evidence type="ECO:0000256" key="1">
    <source>
        <dbReference type="SAM" id="MobiDB-lite"/>
    </source>
</evidence>
<name>A0A7J5ZDT3_DISMA</name>
<keyword evidence="2" id="KW-0732">Signal</keyword>
<evidence type="ECO:0000313" key="4">
    <source>
        <dbReference type="Proteomes" id="UP000518266"/>
    </source>
</evidence>
<feature type="signal peptide" evidence="2">
    <location>
        <begin position="1"/>
        <end position="15"/>
    </location>
</feature>
<accession>A0A7J5ZDT3</accession>
<dbReference type="Proteomes" id="UP000518266">
    <property type="component" value="Unassembled WGS sequence"/>
</dbReference>
<keyword evidence="4" id="KW-1185">Reference proteome</keyword>
<dbReference type="EMBL" id="JAAKFY010000003">
    <property type="protein sequence ID" value="KAF3859271.1"/>
    <property type="molecule type" value="Genomic_DNA"/>
</dbReference>
<proteinExistence type="predicted"/>
<protein>
    <submittedName>
        <fullName evidence="3">Uncharacterized protein</fullName>
    </submittedName>
</protein>
<reference evidence="3 4" key="1">
    <citation type="submission" date="2020-03" db="EMBL/GenBank/DDBJ databases">
        <title>Dissostichus mawsoni Genome sequencing and assembly.</title>
        <authorList>
            <person name="Park H."/>
        </authorList>
    </citation>
    <scope>NUCLEOTIDE SEQUENCE [LARGE SCALE GENOMIC DNA]</scope>
    <source>
        <strain evidence="3">DM0001</strain>
        <tissue evidence="3">Muscle</tissue>
    </source>
</reference>
<sequence length="438" mass="45730">MGLLLPFLCPHSAATWSLLVEEKRKTPADAGTQDTQWAMFGSSNISNRNEAGGQVIVLLQLVVSVPAVPVGRCRAAVALLGGAGLPGVGLLLSCRAAGQHSASFSLFLEMKWKVPLLLSVHWIESPMLGRPQHHKPLSPLPRPELRLHTAAPWSSEGWESLAQRAGGAPAFLVLLQRLWLNVPPHPTGESVRIVAAHDSLTETLLPYVQGLKEVGAPEWELVVEGTGVEVVEGGSNLTIGRGGSAMGGTTCMNSAGSFVLCGSSADTRSPSVSGAMSSTSSLSPPKTLITLVCSSSSSSSSSSVLLAAASSFSASSSISASSRSRWTMSELEEWFSSPPSPWSSLLSRLLVSSGSASPTVDQDSASRLSLCQGAKVSTWVGGRAAEVGLRDPDSPSPPSPLLDSTGAFPSRMKTGCCRDKIDLQRGNFQFTSVSVCGI</sequence>
<evidence type="ECO:0000313" key="3">
    <source>
        <dbReference type="EMBL" id="KAF3859271.1"/>
    </source>
</evidence>
<organism evidence="3 4">
    <name type="scientific">Dissostichus mawsoni</name>
    <name type="common">Antarctic cod</name>
    <dbReference type="NCBI Taxonomy" id="36200"/>
    <lineage>
        <taxon>Eukaryota</taxon>
        <taxon>Metazoa</taxon>
        <taxon>Chordata</taxon>
        <taxon>Craniata</taxon>
        <taxon>Vertebrata</taxon>
        <taxon>Euteleostomi</taxon>
        <taxon>Actinopterygii</taxon>
        <taxon>Neopterygii</taxon>
        <taxon>Teleostei</taxon>
        <taxon>Neoteleostei</taxon>
        <taxon>Acanthomorphata</taxon>
        <taxon>Eupercaria</taxon>
        <taxon>Perciformes</taxon>
        <taxon>Notothenioidei</taxon>
        <taxon>Nototheniidae</taxon>
        <taxon>Dissostichus</taxon>
    </lineage>
</organism>
<evidence type="ECO:0000256" key="2">
    <source>
        <dbReference type="SAM" id="SignalP"/>
    </source>
</evidence>
<gene>
    <name evidence="3" type="ORF">F7725_021670</name>
</gene>